<accession>A0AAN7VLS9</accession>
<protein>
    <recommendedName>
        <fullName evidence="11">SMP-LTD domain-containing protein</fullName>
    </recommendedName>
</protein>
<dbReference type="GO" id="GO:0032865">
    <property type="term" value="C:ERMES complex"/>
    <property type="evidence" value="ECO:0007669"/>
    <property type="project" value="TreeGrafter"/>
</dbReference>
<dbReference type="CDD" id="cd21675">
    <property type="entry name" value="SMP_TEX2"/>
    <property type="match status" value="1"/>
</dbReference>
<feature type="compositionally biased region" description="Basic and acidic residues" evidence="9">
    <location>
        <begin position="909"/>
        <end position="924"/>
    </location>
</feature>
<dbReference type="InterPro" id="IPR031468">
    <property type="entry name" value="SMP_LBD"/>
</dbReference>
<evidence type="ECO:0000256" key="9">
    <source>
        <dbReference type="SAM" id="MobiDB-lite"/>
    </source>
</evidence>
<name>A0AAN7VLS9_9PEZI</name>
<evidence type="ECO:0000256" key="10">
    <source>
        <dbReference type="SAM" id="Phobius"/>
    </source>
</evidence>
<feature type="compositionally biased region" description="Gly residues" evidence="9">
    <location>
        <begin position="790"/>
        <end position="800"/>
    </location>
</feature>
<proteinExistence type="predicted"/>
<keyword evidence="6" id="KW-0445">Lipid transport</keyword>
<evidence type="ECO:0000256" key="8">
    <source>
        <dbReference type="ARBA" id="ARBA00023136"/>
    </source>
</evidence>
<keyword evidence="5 10" id="KW-1133">Transmembrane helix</keyword>
<keyword evidence="4" id="KW-0256">Endoplasmic reticulum</keyword>
<dbReference type="Proteomes" id="UP001310594">
    <property type="component" value="Unassembled WGS sequence"/>
</dbReference>
<sequence>MSFKALAIVYIFGGLTFLPLLLAAILLLAWLLLPRRQHDAAGSAKSDVLEGEIDASSKGKEEDDDTTAEANAAADATFAVLRQYHFPSALTALSARASGNNGSNAGTSTMDTSGGETAAASGESVYQSMYRTVFDRGKTNGVASVLERDSDDISGVEGPAGKLKRKPVVSASVFYIVLRHGHLMLYDSAAHTEVRHVISLAHHAVSLTDDSDLFIKRTAIQLTPLVSQHGKLQVQPTARPKPFYFFSSTCIEKEDFYHALLSSRASPPIPQPIAPEDLIKLQSTLHSSSLTPETRAINALIGRIFLAFHRTSFLEHEIRSRIEKKIARVQKPAFIASLEVVTIDLGSNSPVLSQPRLKDINVSGDMTIAFDFRYAGGVRVGIAAVAKIDLGARFKPRSIDLVLSTAIQRVSGRILVRIKPPPSNRIWFCFESAPELDVKVEPVVSSRQITYAFILRAIEDRIRAVVAETLVKPNWDDIAISDTRSQRIRGGLWVDEGAPDDEVEVEEEVRQTLFEASEKSKSTPALNAAMDAMDASAEYATSTAKDQANPLKRRSVASLPLKHAATMPRPEMAPPPLSHKPLRSPSFTSPPPSTPITAVDGVSGVPVRADDASLQPKKWRTKASAQGPHRKEAVQAVREMHDRAVPATLASDSTTSLNAADNHDTDADTSGTESRRLSDASSDRVTYDSSSRTNTMHSQASTSSSTSSRQTPNQRKNLLAATAAATTAARNWGWNAIANRTAGRGGEPRQQLFRPPGNAPPPTQPMGRGQPLPPPGTPLPRPETQKGLFGALGGGMGGKGSVKRKPVLPPRYSSGHGDGGFVPAESKSASVSSLEIGARRSSELSAGRSRPSTRDEPDRTEDDFGPWRENSGRQSPRKVTGDLAPPGHGDTAFQQNTDPSTVPVLADTGELHGTHPETHSDNAAERVFPPPLPARRPTAPRDHAARETFDSPTPQHTHGDESGHAPPEDGYAAALAQFIAKEEAEAELRDMTDEDRAASLSEMDELDEMPTLKGETQGQDILNDGGLSGVLGEAITERPP</sequence>
<feature type="compositionally biased region" description="Basic and acidic residues" evidence="9">
    <location>
        <begin position="673"/>
        <end position="686"/>
    </location>
</feature>
<evidence type="ECO:0000256" key="2">
    <source>
        <dbReference type="ARBA" id="ARBA00022448"/>
    </source>
</evidence>
<dbReference type="GO" id="GO:0005789">
    <property type="term" value="C:endoplasmic reticulum membrane"/>
    <property type="evidence" value="ECO:0007669"/>
    <property type="project" value="UniProtKB-SubCell"/>
</dbReference>
<feature type="region of interest" description="Disordered" evidence="9">
    <location>
        <begin position="736"/>
        <end position="1040"/>
    </location>
</feature>
<comment type="subcellular location">
    <subcellularLocation>
        <location evidence="1">Endoplasmic reticulum membrane</location>
    </subcellularLocation>
</comment>
<feature type="domain" description="SMP-LTD" evidence="11">
    <location>
        <begin position="290"/>
        <end position="481"/>
    </location>
</feature>
<dbReference type="GO" id="GO:1990456">
    <property type="term" value="P:mitochondrion-endoplasmic reticulum membrane tethering"/>
    <property type="evidence" value="ECO:0007669"/>
    <property type="project" value="TreeGrafter"/>
</dbReference>
<feature type="compositionally biased region" description="Basic and acidic residues" evidence="9">
    <location>
        <begin position="939"/>
        <end position="949"/>
    </location>
</feature>
<keyword evidence="8 10" id="KW-0472">Membrane</keyword>
<dbReference type="GO" id="GO:0008289">
    <property type="term" value="F:lipid binding"/>
    <property type="evidence" value="ECO:0007669"/>
    <property type="project" value="UniProtKB-KW"/>
</dbReference>
<evidence type="ECO:0000256" key="3">
    <source>
        <dbReference type="ARBA" id="ARBA00022692"/>
    </source>
</evidence>
<evidence type="ECO:0000256" key="5">
    <source>
        <dbReference type="ARBA" id="ARBA00022989"/>
    </source>
</evidence>
<evidence type="ECO:0000313" key="12">
    <source>
        <dbReference type="EMBL" id="KAK5692132.1"/>
    </source>
</evidence>
<keyword evidence="3 10" id="KW-0812">Transmembrane</keyword>
<evidence type="ECO:0000256" key="1">
    <source>
        <dbReference type="ARBA" id="ARBA00004586"/>
    </source>
</evidence>
<feature type="region of interest" description="Disordered" evidence="9">
    <location>
        <begin position="563"/>
        <end position="637"/>
    </location>
</feature>
<reference evidence="12" key="1">
    <citation type="submission" date="2023-08" db="EMBL/GenBank/DDBJ databases">
        <title>Black Yeasts Isolated from many extreme environments.</title>
        <authorList>
            <person name="Coleine C."/>
            <person name="Stajich J.E."/>
            <person name="Selbmann L."/>
        </authorList>
    </citation>
    <scope>NUCLEOTIDE SEQUENCE</scope>
    <source>
        <strain evidence="12">CCFEE 5810</strain>
    </source>
</reference>
<feature type="compositionally biased region" description="Basic and acidic residues" evidence="9">
    <location>
        <begin position="957"/>
        <end position="967"/>
    </location>
</feature>
<dbReference type="PANTHER" id="PTHR13466">
    <property type="entry name" value="TEX2 PROTEIN-RELATED"/>
    <property type="match status" value="1"/>
</dbReference>
<evidence type="ECO:0000256" key="4">
    <source>
        <dbReference type="ARBA" id="ARBA00022824"/>
    </source>
</evidence>
<feature type="compositionally biased region" description="Pro residues" evidence="9">
    <location>
        <begin position="771"/>
        <end position="781"/>
    </location>
</feature>
<dbReference type="PANTHER" id="PTHR13466:SF19">
    <property type="entry name" value="NUCLEUS-VACUOLE JUNCTION PROTEIN 2"/>
    <property type="match status" value="1"/>
</dbReference>
<feature type="region of interest" description="Disordered" evidence="9">
    <location>
        <begin position="649"/>
        <end position="715"/>
    </location>
</feature>
<dbReference type="GO" id="GO:0015914">
    <property type="term" value="P:phospholipid transport"/>
    <property type="evidence" value="ECO:0007669"/>
    <property type="project" value="TreeGrafter"/>
</dbReference>
<keyword evidence="2" id="KW-0813">Transport</keyword>
<feature type="compositionally biased region" description="Basic and acidic residues" evidence="9">
    <location>
        <begin position="980"/>
        <end position="997"/>
    </location>
</feature>
<organism evidence="12 13">
    <name type="scientific">Elasticomyces elasticus</name>
    <dbReference type="NCBI Taxonomy" id="574655"/>
    <lineage>
        <taxon>Eukaryota</taxon>
        <taxon>Fungi</taxon>
        <taxon>Dikarya</taxon>
        <taxon>Ascomycota</taxon>
        <taxon>Pezizomycotina</taxon>
        <taxon>Dothideomycetes</taxon>
        <taxon>Dothideomycetidae</taxon>
        <taxon>Mycosphaerellales</taxon>
        <taxon>Teratosphaeriaceae</taxon>
        <taxon>Elasticomyces</taxon>
    </lineage>
</organism>
<feature type="compositionally biased region" description="Polar residues" evidence="9">
    <location>
        <begin position="687"/>
        <end position="700"/>
    </location>
</feature>
<evidence type="ECO:0000259" key="11">
    <source>
        <dbReference type="PROSITE" id="PS51847"/>
    </source>
</evidence>
<dbReference type="AlphaFoldDB" id="A0AAN7VLS9"/>
<dbReference type="EMBL" id="JAVRQU010000020">
    <property type="protein sequence ID" value="KAK5692132.1"/>
    <property type="molecule type" value="Genomic_DNA"/>
</dbReference>
<evidence type="ECO:0000313" key="13">
    <source>
        <dbReference type="Proteomes" id="UP001310594"/>
    </source>
</evidence>
<comment type="caution">
    <text evidence="12">The sequence shown here is derived from an EMBL/GenBank/DDBJ whole genome shotgun (WGS) entry which is preliminary data.</text>
</comment>
<evidence type="ECO:0000256" key="6">
    <source>
        <dbReference type="ARBA" id="ARBA00023055"/>
    </source>
</evidence>
<gene>
    <name evidence="12" type="ORF">LTR97_011306</name>
</gene>
<dbReference type="PROSITE" id="PS51847">
    <property type="entry name" value="SMP"/>
    <property type="match status" value="1"/>
</dbReference>
<evidence type="ECO:0000256" key="7">
    <source>
        <dbReference type="ARBA" id="ARBA00023121"/>
    </source>
</evidence>
<feature type="transmembrane region" description="Helical" evidence="10">
    <location>
        <begin position="7"/>
        <end position="33"/>
    </location>
</feature>
<keyword evidence="7" id="KW-0446">Lipid-binding</keyword>